<dbReference type="PROSITE" id="PS00801">
    <property type="entry name" value="TRANSKETOLASE_1"/>
    <property type="match status" value="1"/>
</dbReference>
<dbReference type="SUPFAM" id="SSF52518">
    <property type="entry name" value="Thiamin diphosphate-binding fold (THDP-binding)"/>
    <property type="match status" value="1"/>
</dbReference>
<name>A0A3G1KTZ5_FORW1</name>
<accession>A0A3G1KTZ5</accession>
<dbReference type="OrthoDB" id="8732661at2"/>
<dbReference type="GO" id="GO:0016740">
    <property type="term" value="F:transferase activity"/>
    <property type="evidence" value="ECO:0007669"/>
    <property type="project" value="UniProtKB-KW"/>
</dbReference>
<proteinExistence type="inferred from homology"/>
<evidence type="ECO:0000256" key="4">
    <source>
        <dbReference type="ARBA" id="ARBA00022723"/>
    </source>
</evidence>
<dbReference type="PANTHER" id="PTHR47514">
    <property type="entry name" value="TRANSKETOLASE N-TERMINAL SECTION-RELATED"/>
    <property type="match status" value="1"/>
</dbReference>
<evidence type="ECO:0000256" key="5">
    <source>
        <dbReference type="ARBA" id="ARBA00023052"/>
    </source>
</evidence>
<dbReference type="AlphaFoldDB" id="A0A3G1KTZ5"/>
<dbReference type="KEGG" id="fwa:DCMF_15130"/>
<keyword evidence="8" id="KW-1185">Reference proteome</keyword>
<dbReference type="GO" id="GO:0046872">
    <property type="term" value="F:metal ion binding"/>
    <property type="evidence" value="ECO:0007669"/>
    <property type="project" value="UniProtKB-KW"/>
</dbReference>
<evidence type="ECO:0000313" key="7">
    <source>
        <dbReference type="EMBL" id="ATW25929.1"/>
    </source>
</evidence>
<keyword evidence="5" id="KW-0786">Thiamine pyrophosphate</keyword>
<dbReference type="RefSeq" id="WP_148135192.1">
    <property type="nucleotide sequence ID" value="NZ_CP017634.1"/>
</dbReference>
<feature type="domain" description="Transketolase N-terminal" evidence="6">
    <location>
        <begin position="12"/>
        <end position="266"/>
    </location>
</feature>
<evidence type="ECO:0000256" key="3">
    <source>
        <dbReference type="ARBA" id="ARBA00022679"/>
    </source>
</evidence>
<organism evidence="7 8">
    <name type="scientific">Formimonas warabiya</name>
    <dbReference type="NCBI Taxonomy" id="1761012"/>
    <lineage>
        <taxon>Bacteria</taxon>
        <taxon>Bacillati</taxon>
        <taxon>Bacillota</taxon>
        <taxon>Clostridia</taxon>
        <taxon>Eubacteriales</taxon>
        <taxon>Peptococcaceae</taxon>
        <taxon>Candidatus Formimonas</taxon>
    </lineage>
</organism>
<dbReference type="CDD" id="cd02012">
    <property type="entry name" value="TPP_TK"/>
    <property type="match status" value="1"/>
</dbReference>
<dbReference type="PANTHER" id="PTHR47514:SF1">
    <property type="entry name" value="TRANSKETOLASE N-TERMINAL SECTION-RELATED"/>
    <property type="match status" value="1"/>
</dbReference>
<evidence type="ECO:0000256" key="2">
    <source>
        <dbReference type="ARBA" id="ARBA00007131"/>
    </source>
</evidence>
<comment type="similarity">
    <text evidence="2">Belongs to the transketolase family.</text>
</comment>
<dbReference type="InterPro" id="IPR005474">
    <property type="entry name" value="Transketolase_N"/>
</dbReference>
<keyword evidence="4" id="KW-0479">Metal-binding</keyword>
<evidence type="ECO:0000259" key="6">
    <source>
        <dbReference type="Pfam" id="PF00456"/>
    </source>
</evidence>
<evidence type="ECO:0000313" key="8">
    <source>
        <dbReference type="Proteomes" id="UP000323521"/>
    </source>
</evidence>
<evidence type="ECO:0000256" key="1">
    <source>
        <dbReference type="ARBA" id="ARBA00001964"/>
    </source>
</evidence>
<dbReference type="Pfam" id="PF00456">
    <property type="entry name" value="Transketolase_N"/>
    <property type="match status" value="1"/>
</dbReference>
<keyword evidence="3" id="KW-0808">Transferase</keyword>
<dbReference type="Proteomes" id="UP000323521">
    <property type="component" value="Chromosome"/>
</dbReference>
<dbReference type="EMBL" id="CP017634">
    <property type="protein sequence ID" value="ATW25929.1"/>
    <property type="molecule type" value="Genomic_DNA"/>
</dbReference>
<sequence>MDSETVNLLKDKAKEIRKDIIQMLAEAGSGHPGGSLSAADIVTVLYFHEMRVDAQNPAWPERDRFVLSKGHAAPVLYAALAEKGFFPKEDLWTLRKIGSKLQGHPDMRKVPGVEISTGSLGQGLSAANGMALAGKMDGAGYRVYALLGDGECQEGQIWEAAMFAAHYHLDNLAVFLDHNGLQIDGKITDVMSPEPVDEKWRAFGWDVQVIDGHDVSRILAALDHARTVTGKPSMVIANTIKGKGVSFMEDVAGWHGVAPKREEAEKALAELAGE</sequence>
<dbReference type="InterPro" id="IPR049557">
    <property type="entry name" value="Transketolase_CS"/>
</dbReference>
<gene>
    <name evidence="7" type="ORF">DCMF_15130</name>
</gene>
<comment type="cofactor">
    <cofactor evidence="1">
        <name>thiamine diphosphate</name>
        <dbReference type="ChEBI" id="CHEBI:58937"/>
    </cofactor>
</comment>
<protein>
    <submittedName>
        <fullName evidence="7">Transketolase</fullName>
    </submittedName>
</protein>
<dbReference type="InterPro" id="IPR029061">
    <property type="entry name" value="THDP-binding"/>
</dbReference>
<reference evidence="7 8" key="1">
    <citation type="submission" date="2016-10" db="EMBL/GenBank/DDBJ databases">
        <title>Complete Genome Sequence of Peptococcaceae strain DCMF.</title>
        <authorList>
            <person name="Edwards R.J."/>
            <person name="Holland S.I."/>
            <person name="Deshpande N.P."/>
            <person name="Wong Y.K."/>
            <person name="Ertan H."/>
            <person name="Manefield M."/>
            <person name="Russell T.L."/>
            <person name="Lee M.J."/>
        </authorList>
    </citation>
    <scope>NUCLEOTIDE SEQUENCE [LARGE SCALE GENOMIC DNA]</scope>
    <source>
        <strain evidence="7 8">DCMF</strain>
    </source>
</reference>
<dbReference type="Gene3D" id="3.40.50.970">
    <property type="match status" value="1"/>
</dbReference>